<gene>
    <name evidence="2" type="ORF">COV09_01695</name>
</gene>
<dbReference type="Pfam" id="PF20803">
    <property type="entry name" value="PaaX_M"/>
    <property type="match status" value="1"/>
</dbReference>
<dbReference type="AlphaFoldDB" id="A0A2H0RHZ0"/>
<protein>
    <recommendedName>
        <fullName evidence="1">Transcriptional repressor PaaX-like central Cas2-like domain-containing protein</fullName>
    </recommendedName>
</protein>
<evidence type="ECO:0000259" key="1">
    <source>
        <dbReference type="Pfam" id="PF20803"/>
    </source>
</evidence>
<name>A0A2H0RHZ0_9BACT</name>
<proteinExistence type="predicted"/>
<comment type="caution">
    <text evidence="2">The sequence shown here is derived from an EMBL/GenBank/DDBJ whole genome shotgun (WGS) entry which is preliminary data.</text>
</comment>
<reference evidence="2 3" key="1">
    <citation type="submission" date="2017-09" db="EMBL/GenBank/DDBJ databases">
        <title>Depth-based differentiation of microbial function through sediment-hosted aquifers and enrichment of novel symbionts in the deep terrestrial subsurface.</title>
        <authorList>
            <person name="Probst A.J."/>
            <person name="Ladd B."/>
            <person name="Jarett J.K."/>
            <person name="Geller-Mcgrath D.E."/>
            <person name="Sieber C.M."/>
            <person name="Emerson J.B."/>
            <person name="Anantharaman K."/>
            <person name="Thomas B.C."/>
            <person name="Malmstrom R."/>
            <person name="Stieglmeier M."/>
            <person name="Klingl A."/>
            <person name="Woyke T."/>
            <person name="Ryan C.M."/>
            <person name="Banfield J.F."/>
        </authorList>
    </citation>
    <scope>NUCLEOTIDE SEQUENCE [LARGE SCALE GENOMIC DNA]</scope>
    <source>
        <strain evidence="2">CG10_big_fil_rev_8_21_14_0_10_50_13</strain>
    </source>
</reference>
<dbReference type="Gene3D" id="3.30.70.2650">
    <property type="match status" value="1"/>
</dbReference>
<accession>A0A2H0RHZ0</accession>
<organism evidence="2 3">
    <name type="scientific">Candidatus Vogelbacteria bacterium CG10_big_fil_rev_8_21_14_0_10_50_13</name>
    <dbReference type="NCBI Taxonomy" id="1975044"/>
    <lineage>
        <taxon>Bacteria</taxon>
        <taxon>Candidatus Vogeliibacteriota</taxon>
    </lineage>
</organism>
<feature type="domain" description="Transcriptional repressor PaaX-like central Cas2-like" evidence="1">
    <location>
        <begin position="104"/>
        <end position="171"/>
    </location>
</feature>
<dbReference type="Proteomes" id="UP000230906">
    <property type="component" value="Unassembled WGS sequence"/>
</dbReference>
<dbReference type="SUPFAM" id="SSF143430">
    <property type="entry name" value="TTP0101/SSO1404-like"/>
    <property type="match status" value="1"/>
</dbReference>
<evidence type="ECO:0000313" key="3">
    <source>
        <dbReference type="Proteomes" id="UP000230906"/>
    </source>
</evidence>
<dbReference type="InterPro" id="IPR048846">
    <property type="entry name" value="PaaX-like_central"/>
</dbReference>
<sequence length="187" mass="22586">MRKQKREISSPIKQKVLLLLLAGTTLSLTKSYKKQRQIIHSIPKAWKLISRQYLYRIIDEFHYNRLIDWQENKDGTISIVLTEKGKLTARQFDPDNLKIIKLSRWDKHWRMVIYDIPDKKKSAREALRRKLTELGFKEWQKSVFVHPYPCRDQIDFIIEFFDIRPYVRYAELINPTNEAELKLHFNL</sequence>
<evidence type="ECO:0000313" key="2">
    <source>
        <dbReference type="EMBL" id="PIR45395.1"/>
    </source>
</evidence>
<dbReference type="EMBL" id="PCYJ01000025">
    <property type="protein sequence ID" value="PIR45395.1"/>
    <property type="molecule type" value="Genomic_DNA"/>
</dbReference>